<dbReference type="Proteomes" id="UP001642360">
    <property type="component" value="Unassembled WGS sequence"/>
</dbReference>
<accession>A0ABC8R6E3</accession>
<dbReference type="AlphaFoldDB" id="A0ABC8R6E3"/>
<evidence type="ECO:0000256" key="1">
    <source>
        <dbReference type="ARBA" id="ARBA00010838"/>
    </source>
</evidence>
<dbReference type="Pfam" id="PF00232">
    <property type="entry name" value="Glyco_hydro_1"/>
    <property type="match status" value="1"/>
</dbReference>
<organism evidence="5 6">
    <name type="scientific">Ilex paraguariensis</name>
    <name type="common">yerba mate</name>
    <dbReference type="NCBI Taxonomy" id="185542"/>
    <lineage>
        <taxon>Eukaryota</taxon>
        <taxon>Viridiplantae</taxon>
        <taxon>Streptophyta</taxon>
        <taxon>Embryophyta</taxon>
        <taxon>Tracheophyta</taxon>
        <taxon>Spermatophyta</taxon>
        <taxon>Magnoliopsida</taxon>
        <taxon>eudicotyledons</taxon>
        <taxon>Gunneridae</taxon>
        <taxon>Pentapetalae</taxon>
        <taxon>asterids</taxon>
        <taxon>campanulids</taxon>
        <taxon>Aquifoliales</taxon>
        <taxon>Aquifoliaceae</taxon>
        <taxon>Ilex</taxon>
    </lineage>
</organism>
<dbReference type="SUPFAM" id="SSF51445">
    <property type="entry name" value="(Trans)glycosidases"/>
    <property type="match status" value="1"/>
</dbReference>
<protein>
    <submittedName>
        <fullName evidence="5">Uncharacterized protein</fullName>
    </submittedName>
</protein>
<keyword evidence="2" id="KW-0378">Hydrolase</keyword>
<gene>
    <name evidence="5" type="ORF">ILEXP_LOCUS7792</name>
</gene>
<proteinExistence type="inferred from homology"/>
<evidence type="ECO:0000313" key="5">
    <source>
        <dbReference type="EMBL" id="CAK9140348.1"/>
    </source>
</evidence>
<evidence type="ECO:0000256" key="4">
    <source>
        <dbReference type="RuleBase" id="RU003690"/>
    </source>
</evidence>
<evidence type="ECO:0000313" key="6">
    <source>
        <dbReference type="Proteomes" id="UP001642360"/>
    </source>
</evidence>
<evidence type="ECO:0000256" key="2">
    <source>
        <dbReference type="ARBA" id="ARBA00022801"/>
    </source>
</evidence>
<keyword evidence="6" id="KW-1185">Reference proteome</keyword>
<sequence length="115" mass="12693">MAGMIFEILQSYASKNLPYSYSSQGYDTGAFAPGWCSAWMSNGCPTGNSGTEPYVVTHHLLLGHAAIVKLYKEKYQASQKGQIGIVLVSHWMVPYSSSKQNHKAAERALDFMLGW</sequence>
<dbReference type="PANTHER" id="PTHR10353">
    <property type="entry name" value="GLYCOSYL HYDROLASE"/>
    <property type="match status" value="1"/>
</dbReference>
<dbReference type="InterPro" id="IPR001360">
    <property type="entry name" value="Glyco_hydro_1"/>
</dbReference>
<dbReference type="EMBL" id="CAUOFW020001036">
    <property type="protein sequence ID" value="CAK9140348.1"/>
    <property type="molecule type" value="Genomic_DNA"/>
</dbReference>
<comment type="similarity">
    <text evidence="1 4">Belongs to the glycosyl hydrolase 1 family.</text>
</comment>
<dbReference type="InterPro" id="IPR017853">
    <property type="entry name" value="GH"/>
</dbReference>
<dbReference type="GO" id="GO:0004553">
    <property type="term" value="F:hydrolase activity, hydrolyzing O-glycosyl compounds"/>
    <property type="evidence" value="ECO:0007669"/>
    <property type="project" value="UniProtKB-ARBA"/>
</dbReference>
<dbReference type="Gene3D" id="3.20.20.80">
    <property type="entry name" value="Glycosidases"/>
    <property type="match status" value="1"/>
</dbReference>
<name>A0ABC8R6E3_9AQUA</name>
<dbReference type="PANTHER" id="PTHR10353:SF137">
    <property type="entry name" value="MYROSINASE 3-RELATED"/>
    <property type="match status" value="1"/>
</dbReference>
<reference evidence="5 6" key="1">
    <citation type="submission" date="2024-02" db="EMBL/GenBank/DDBJ databases">
        <authorList>
            <person name="Vignale AGUSTIN F."/>
            <person name="Sosa J E."/>
            <person name="Modenutti C."/>
        </authorList>
    </citation>
    <scope>NUCLEOTIDE SEQUENCE [LARGE SCALE GENOMIC DNA]</scope>
</reference>
<comment type="caution">
    <text evidence="5">The sequence shown here is derived from an EMBL/GenBank/DDBJ whole genome shotgun (WGS) entry which is preliminary data.</text>
</comment>
<evidence type="ECO:0000256" key="3">
    <source>
        <dbReference type="ARBA" id="ARBA00023295"/>
    </source>
</evidence>
<keyword evidence="3" id="KW-0326">Glycosidase</keyword>